<name>A0ACA9PIQ0_9GLOM</name>
<proteinExistence type="predicted"/>
<reference evidence="1" key="1">
    <citation type="submission" date="2021-06" db="EMBL/GenBank/DDBJ databases">
        <authorList>
            <person name="Kallberg Y."/>
            <person name="Tangrot J."/>
            <person name="Rosling A."/>
        </authorList>
    </citation>
    <scope>NUCLEOTIDE SEQUENCE</scope>
    <source>
        <strain evidence="1">28 12/20/2015</strain>
    </source>
</reference>
<sequence length="195" mass="22039">ANAEITFSLVNIQTSTSYTADLEANALYENAVYDETSFSYESAVYNEASPSCDNANAEEVKNIDDIDSYFKAYGQYSGFVVIKKWVEQRNDGVIRHRSFGCEFGANMYPRKTLDSRLEKEAKWNHFFEYKTLSLCVGIASVSSELLPAVDHILSEYLTPQILSIERIEMVQCLYFDATLANLATLIRLDGENESI</sequence>
<protein>
    <submittedName>
        <fullName evidence="1">15106_t:CDS:1</fullName>
    </submittedName>
</protein>
<comment type="caution">
    <text evidence="1">The sequence shown here is derived from an EMBL/GenBank/DDBJ whole genome shotgun (WGS) entry which is preliminary data.</text>
</comment>
<keyword evidence="2" id="KW-1185">Reference proteome</keyword>
<dbReference type="Proteomes" id="UP000789366">
    <property type="component" value="Unassembled WGS sequence"/>
</dbReference>
<feature type="non-terminal residue" evidence="1">
    <location>
        <position position="1"/>
    </location>
</feature>
<feature type="non-terminal residue" evidence="1">
    <location>
        <position position="195"/>
    </location>
</feature>
<evidence type="ECO:0000313" key="1">
    <source>
        <dbReference type="EMBL" id="CAG8702618.1"/>
    </source>
</evidence>
<accession>A0ACA9PIQ0</accession>
<evidence type="ECO:0000313" key="2">
    <source>
        <dbReference type="Proteomes" id="UP000789366"/>
    </source>
</evidence>
<organism evidence="1 2">
    <name type="scientific">Cetraspora pellucida</name>
    <dbReference type="NCBI Taxonomy" id="1433469"/>
    <lineage>
        <taxon>Eukaryota</taxon>
        <taxon>Fungi</taxon>
        <taxon>Fungi incertae sedis</taxon>
        <taxon>Mucoromycota</taxon>
        <taxon>Glomeromycotina</taxon>
        <taxon>Glomeromycetes</taxon>
        <taxon>Diversisporales</taxon>
        <taxon>Gigasporaceae</taxon>
        <taxon>Cetraspora</taxon>
    </lineage>
</organism>
<dbReference type="EMBL" id="CAJVPW010023847">
    <property type="protein sequence ID" value="CAG8702618.1"/>
    <property type="molecule type" value="Genomic_DNA"/>
</dbReference>
<gene>
    <name evidence="1" type="ORF">SPELUC_LOCUS11352</name>
</gene>